<reference evidence="3 4" key="1">
    <citation type="submission" date="2019-03" db="EMBL/GenBank/DDBJ databases">
        <title>Alkanindiges illinoisensis: a potential pathogenic isolated from ascites of a gastric cancer patient with abdominal metastasis.</title>
        <authorList>
            <person name="Hu X."/>
            <person name="Yang B."/>
            <person name="Yan X."/>
            <person name="Lin L."/>
            <person name="Zhao H."/>
            <person name="Zhou F."/>
            <person name="Su B."/>
            <person name="Chen J."/>
            <person name="Rui Y."/>
            <person name="Wang Q."/>
            <person name="Zheng L."/>
        </authorList>
    </citation>
    <scope>NUCLEOTIDE SEQUENCE [LARGE SCALE GENOMIC DNA]</scope>
    <source>
        <strain evidence="3 4">NFYY 23406</strain>
    </source>
</reference>
<evidence type="ECO:0000313" key="3">
    <source>
        <dbReference type="EMBL" id="TEU23873.1"/>
    </source>
</evidence>
<organism evidence="3 4">
    <name type="scientific">Alkanindiges illinoisensis</name>
    <dbReference type="NCBI Taxonomy" id="197183"/>
    <lineage>
        <taxon>Bacteria</taxon>
        <taxon>Pseudomonadati</taxon>
        <taxon>Pseudomonadota</taxon>
        <taxon>Gammaproteobacteria</taxon>
        <taxon>Moraxellales</taxon>
        <taxon>Moraxellaceae</taxon>
        <taxon>Alkanindiges</taxon>
    </lineage>
</organism>
<evidence type="ECO:0000313" key="4">
    <source>
        <dbReference type="Proteomes" id="UP000297834"/>
    </source>
</evidence>
<proteinExistence type="predicted"/>
<feature type="signal peptide" evidence="1">
    <location>
        <begin position="1"/>
        <end position="33"/>
    </location>
</feature>
<gene>
    <name evidence="3" type="ORF">E2B99_13120</name>
</gene>
<dbReference type="SMART" id="SM01324">
    <property type="entry name" value="YARHG"/>
    <property type="match status" value="1"/>
</dbReference>
<evidence type="ECO:0000259" key="2">
    <source>
        <dbReference type="SMART" id="SM01324"/>
    </source>
</evidence>
<feature type="chain" id="PRO_5021193838" evidence="1">
    <location>
        <begin position="34"/>
        <end position="254"/>
    </location>
</feature>
<dbReference type="Proteomes" id="UP000297834">
    <property type="component" value="Unassembled WGS sequence"/>
</dbReference>
<name>A0A4Y7X9X6_9GAMM</name>
<dbReference type="RefSeq" id="WP_134245591.1">
    <property type="nucleotide sequence ID" value="NZ_SNTY01000076.1"/>
</dbReference>
<comment type="caution">
    <text evidence="3">The sequence shown here is derived from an EMBL/GenBank/DDBJ whole genome shotgun (WGS) entry which is preliminary data.</text>
</comment>
<dbReference type="EMBL" id="SNTY01000076">
    <property type="protein sequence ID" value="TEU23873.1"/>
    <property type="molecule type" value="Genomic_DNA"/>
</dbReference>
<keyword evidence="1" id="KW-0732">Signal</keyword>
<dbReference type="Pfam" id="PF13308">
    <property type="entry name" value="YARHG"/>
    <property type="match status" value="1"/>
</dbReference>
<dbReference type="Gene3D" id="1.20.58.1690">
    <property type="match status" value="1"/>
</dbReference>
<dbReference type="STRING" id="1120977.GCA_000619845_01310"/>
<dbReference type="AlphaFoldDB" id="A0A4Y7X9X6"/>
<evidence type="ECO:0000256" key="1">
    <source>
        <dbReference type="SAM" id="SignalP"/>
    </source>
</evidence>
<dbReference type="InterPro" id="IPR038434">
    <property type="entry name" value="YARHG_sf"/>
</dbReference>
<accession>A0A4Y7X9X6</accession>
<keyword evidence="4" id="KW-1185">Reference proteome</keyword>
<feature type="domain" description="YARHG" evidence="2">
    <location>
        <begin position="162"/>
        <end position="243"/>
    </location>
</feature>
<dbReference type="InterPro" id="IPR025582">
    <property type="entry name" value="YARHG_dom"/>
</dbReference>
<dbReference type="OrthoDB" id="105971at2"/>
<protein>
    <submittedName>
        <fullName evidence="3">YARHG domain-containing protein</fullName>
    </submittedName>
</protein>
<sequence>MKNHNKANHNCYNNRVYSLSLMLLGLFASPLYAASTTGLNQSPSKQTALSRFVSSWSGSFDTRRIGFFIESIQQGQVRGYSIVGANKQGFVGTIQPEGNNKQNNKYKIIARETGKPESAGVFELHLDLSKPKSIEGSWQANKAGIQPKFFELAPQQCRYQMNVGEFPEASQRLLKDSDLQISRQELQYMRNEIYARHNYSFSNKVIASLFSDKDWYIPCSLNVEQQLSKIERENIKRIKLMEPYAENVELDWGR</sequence>